<dbReference type="Proteomes" id="UP000252204">
    <property type="component" value="Unassembled WGS sequence"/>
</dbReference>
<feature type="transmembrane region" description="Helical" evidence="1">
    <location>
        <begin position="33"/>
        <end position="56"/>
    </location>
</feature>
<dbReference type="Pfam" id="PF11174">
    <property type="entry name" value="DUF2970"/>
    <property type="match status" value="1"/>
</dbReference>
<keyword evidence="3" id="KW-1185">Reference proteome</keyword>
<comment type="caution">
    <text evidence="2">The sequence shown here is derived from an EMBL/GenBank/DDBJ whole genome shotgun (WGS) entry which is preliminary data.</text>
</comment>
<dbReference type="InterPro" id="IPR021344">
    <property type="entry name" value="DUF2970"/>
</dbReference>
<keyword evidence="1" id="KW-0472">Membrane</keyword>
<gene>
    <name evidence="2" type="ORF">DQ400_16275</name>
</gene>
<evidence type="ECO:0000256" key="1">
    <source>
        <dbReference type="SAM" id="Phobius"/>
    </source>
</evidence>
<evidence type="ECO:0000313" key="3">
    <source>
        <dbReference type="Proteomes" id="UP000252204"/>
    </source>
</evidence>
<dbReference type="OrthoDB" id="5625885at2"/>
<sequence>MWSVVKSVLAALLGVQSNQQREKDFSSNRPAAFIAVGVVITLLFVSLLFFLAIFAAR</sequence>
<accession>A0A365TLM7</accession>
<keyword evidence="1" id="KW-1133">Transmembrane helix</keyword>
<dbReference type="EMBL" id="QNTU01000012">
    <property type="protein sequence ID" value="RBI66015.1"/>
    <property type="molecule type" value="Genomic_DNA"/>
</dbReference>
<protein>
    <submittedName>
        <fullName evidence="2">DUF2970 domain-containing protein</fullName>
    </submittedName>
</protein>
<reference evidence="3" key="1">
    <citation type="submission" date="2018-06" db="EMBL/GenBank/DDBJ databases">
        <title>Whole genome sequencing of four bacterial strains from South Shetland trench revealing bio-synthetic gene clusters.</title>
        <authorList>
            <person name="Abdel-Mageed W.M."/>
            <person name="Lehri B."/>
            <person name="Jarmusch S."/>
            <person name="Miranda K."/>
            <person name="Goodfellow M."/>
            <person name="Jaspars M."/>
            <person name="Karlyshev A.V."/>
        </authorList>
    </citation>
    <scope>NUCLEOTIDE SEQUENCE [LARGE SCALE GENOMIC DNA]</scope>
    <source>
        <strain evidence="3">SST4</strain>
    </source>
</reference>
<name>A0A365TLM7_9GAMM</name>
<dbReference type="RefSeq" id="WP_113270725.1">
    <property type="nucleotide sequence ID" value="NZ_QNTU01000012.1"/>
</dbReference>
<evidence type="ECO:0000313" key="2">
    <source>
        <dbReference type="EMBL" id="RBI66015.1"/>
    </source>
</evidence>
<proteinExistence type="predicted"/>
<dbReference type="AlphaFoldDB" id="A0A365TLM7"/>
<organism evidence="2 3">
    <name type="scientific">Vreelandella sulfidaeris</name>
    <dbReference type="NCBI Taxonomy" id="115553"/>
    <lineage>
        <taxon>Bacteria</taxon>
        <taxon>Pseudomonadati</taxon>
        <taxon>Pseudomonadota</taxon>
        <taxon>Gammaproteobacteria</taxon>
        <taxon>Oceanospirillales</taxon>
        <taxon>Halomonadaceae</taxon>
        <taxon>Vreelandella</taxon>
    </lineage>
</organism>
<keyword evidence="1" id="KW-0812">Transmembrane</keyword>